<protein>
    <submittedName>
        <fullName evidence="1">Uncharacterized protein</fullName>
    </submittedName>
</protein>
<name>W4L7X2_ENTF1</name>
<dbReference type="HOGENOM" id="CLU_942282_0_0_7"/>
<dbReference type="EMBL" id="AZHW01001108">
    <property type="protein sequence ID" value="ETW94173.1"/>
    <property type="molecule type" value="Genomic_DNA"/>
</dbReference>
<gene>
    <name evidence="1" type="ORF">ETSY1_36000</name>
</gene>
<dbReference type="Proteomes" id="UP000019141">
    <property type="component" value="Unassembled WGS sequence"/>
</dbReference>
<sequence>MVDVTPEVCCETAADQVADVAGQSREWVDGMLIHRQGSLQDSNMTAIGLHRMVKSGEAYQVSARHGLVPVEHHGEALDLELEAISHAHNNPPEHVVISAIWDTGVVVDGGQENVLGDNVVFQIQTQATEIAIPVLEATPLHLGYYGAVLVDEGAVVRFPNQAYPIWKLSLGQRYIDGFIMTPQGQGFYLEYHHDRPHWHQPLTEDSGGYYILAKEVGSDADGHTQYHVTGFHIPYGKAVYTRQGAIHCDAALTGQNWLVGYTDSEDFSTALVRNANGDWVKLSASALRPDRGWHP</sequence>
<keyword evidence="2" id="KW-1185">Reference proteome</keyword>
<comment type="caution">
    <text evidence="1">The sequence shown here is derived from an EMBL/GenBank/DDBJ whole genome shotgun (WGS) entry which is preliminary data.</text>
</comment>
<evidence type="ECO:0000313" key="1">
    <source>
        <dbReference type="EMBL" id="ETW94173.1"/>
    </source>
</evidence>
<evidence type="ECO:0000313" key="2">
    <source>
        <dbReference type="Proteomes" id="UP000019141"/>
    </source>
</evidence>
<organism evidence="1 2">
    <name type="scientific">Entotheonella factor</name>
    <dbReference type="NCBI Taxonomy" id="1429438"/>
    <lineage>
        <taxon>Bacteria</taxon>
        <taxon>Pseudomonadati</taxon>
        <taxon>Nitrospinota/Tectimicrobiota group</taxon>
        <taxon>Candidatus Tectimicrobiota</taxon>
        <taxon>Candidatus Entotheonellia</taxon>
        <taxon>Candidatus Entotheonellales</taxon>
        <taxon>Candidatus Entotheonellaceae</taxon>
        <taxon>Candidatus Entotheonella</taxon>
    </lineage>
</organism>
<reference evidence="1 2" key="1">
    <citation type="journal article" date="2014" name="Nature">
        <title>An environmental bacterial taxon with a large and distinct metabolic repertoire.</title>
        <authorList>
            <person name="Wilson M.C."/>
            <person name="Mori T."/>
            <person name="Ruckert C."/>
            <person name="Uria A.R."/>
            <person name="Helf M.J."/>
            <person name="Takada K."/>
            <person name="Gernert C."/>
            <person name="Steffens U.A."/>
            <person name="Heycke N."/>
            <person name="Schmitt S."/>
            <person name="Rinke C."/>
            <person name="Helfrich E.J."/>
            <person name="Brachmann A.O."/>
            <person name="Gurgui C."/>
            <person name="Wakimoto T."/>
            <person name="Kracht M."/>
            <person name="Crusemann M."/>
            <person name="Hentschel U."/>
            <person name="Abe I."/>
            <person name="Matsunaga S."/>
            <person name="Kalinowski J."/>
            <person name="Takeyama H."/>
            <person name="Piel J."/>
        </authorList>
    </citation>
    <scope>NUCLEOTIDE SEQUENCE [LARGE SCALE GENOMIC DNA]</scope>
    <source>
        <strain evidence="2">TSY1</strain>
    </source>
</reference>
<proteinExistence type="predicted"/>
<accession>W4L7X2</accession>
<dbReference type="AlphaFoldDB" id="W4L7X2"/>